<dbReference type="Proteomes" id="UP001316803">
    <property type="component" value="Unassembled WGS sequence"/>
</dbReference>
<dbReference type="EMBL" id="JAKLMC020000035">
    <property type="protein sequence ID" value="KAK5949519.1"/>
    <property type="molecule type" value="Genomic_DNA"/>
</dbReference>
<feature type="region of interest" description="Disordered" evidence="1">
    <location>
        <begin position="1"/>
        <end position="74"/>
    </location>
</feature>
<evidence type="ECO:0000256" key="1">
    <source>
        <dbReference type="SAM" id="MobiDB-lite"/>
    </source>
</evidence>
<comment type="caution">
    <text evidence="2">The sequence shown here is derived from an EMBL/GenBank/DDBJ whole genome shotgun (WGS) entry which is preliminary data.</text>
</comment>
<feature type="region of interest" description="Disordered" evidence="1">
    <location>
        <begin position="87"/>
        <end position="132"/>
    </location>
</feature>
<proteinExistence type="predicted"/>
<feature type="compositionally biased region" description="Basic and acidic residues" evidence="1">
    <location>
        <begin position="112"/>
        <end position="132"/>
    </location>
</feature>
<reference evidence="2 3" key="1">
    <citation type="submission" date="2022-12" db="EMBL/GenBank/DDBJ databases">
        <title>Genomic features and morphological characterization of a novel Knufia sp. strain isolated from spacecraft assembly facility.</title>
        <authorList>
            <person name="Teixeira M."/>
            <person name="Chander A.M."/>
            <person name="Stajich J.E."/>
            <person name="Venkateswaran K."/>
        </authorList>
    </citation>
    <scope>NUCLEOTIDE SEQUENCE [LARGE SCALE GENOMIC DNA]</scope>
    <source>
        <strain evidence="2 3">FJI-L2-BK-P2</strain>
    </source>
</reference>
<evidence type="ECO:0000313" key="2">
    <source>
        <dbReference type="EMBL" id="KAK5949519.1"/>
    </source>
</evidence>
<organism evidence="2 3">
    <name type="scientific">Knufia fluminis</name>
    <dbReference type="NCBI Taxonomy" id="191047"/>
    <lineage>
        <taxon>Eukaryota</taxon>
        <taxon>Fungi</taxon>
        <taxon>Dikarya</taxon>
        <taxon>Ascomycota</taxon>
        <taxon>Pezizomycotina</taxon>
        <taxon>Eurotiomycetes</taxon>
        <taxon>Chaetothyriomycetidae</taxon>
        <taxon>Chaetothyriales</taxon>
        <taxon>Trichomeriaceae</taxon>
        <taxon>Knufia</taxon>
    </lineage>
</organism>
<evidence type="ECO:0000313" key="3">
    <source>
        <dbReference type="Proteomes" id="UP001316803"/>
    </source>
</evidence>
<name>A0AAN8I2X2_9EURO</name>
<protein>
    <submittedName>
        <fullName evidence="2">Uncharacterized protein</fullName>
    </submittedName>
</protein>
<feature type="compositionally biased region" description="Polar residues" evidence="1">
    <location>
        <begin position="1"/>
        <end position="19"/>
    </location>
</feature>
<keyword evidence="3" id="KW-1185">Reference proteome</keyword>
<sequence>MSTTTASPQVQSGSQSALRKSSRVLKPVKHADSTQLEPPKKSPKGSEPLLKTTVKKEHKKSLTPSSPPASKRPSLIVTLKGHFHVTGALLNKKRKRTSEKQPASKVSKKRKTSDTKPKAKSESAKSEPKLRLTQDQIAEQVEQQREAQLHLPGQFTVHGTPIDLSATNPTRGFDARFLADHLRTQQEDMKQYMADNIIARKFLNKRIREVKGSIGGFEDKTKDGVLGVLQWNLGLVEGAISKYS</sequence>
<gene>
    <name evidence="2" type="ORF">OHC33_009512</name>
</gene>
<accession>A0AAN8I2X2</accession>
<dbReference type="AlphaFoldDB" id="A0AAN8I2X2"/>